<dbReference type="Proteomes" id="UP001056120">
    <property type="component" value="Linkage Group LG02"/>
</dbReference>
<evidence type="ECO:0000313" key="2">
    <source>
        <dbReference type="Proteomes" id="UP001056120"/>
    </source>
</evidence>
<proteinExistence type="predicted"/>
<reference evidence="2" key="1">
    <citation type="journal article" date="2022" name="Mol. Ecol. Resour.">
        <title>The genomes of chicory, endive, great burdock and yacon provide insights into Asteraceae palaeo-polyploidization history and plant inulin production.</title>
        <authorList>
            <person name="Fan W."/>
            <person name="Wang S."/>
            <person name="Wang H."/>
            <person name="Wang A."/>
            <person name="Jiang F."/>
            <person name="Liu H."/>
            <person name="Zhao H."/>
            <person name="Xu D."/>
            <person name="Zhang Y."/>
        </authorList>
    </citation>
    <scope>NUCLEOTIDE SEQUENCE [LARGE SCALE GENOMIC DNA]</scope>
    <source>
        <strain evidence="2">cv. Yunnan</strain>
    </source>
</reference>
<sequence length="91" mass="10243">MVITVLVCKRITFLFNCSMGAASLSSGFDLGYAYNADREPQCGPYLCDSILHISFEGSCDEDFDKAFADLCCRRILIPYLIRWNMTMPPSL</sequence>
<dbReference type="EMBL" id="CM042019">
    <property type="protein sequence ID" value="KAI3824775.1"/>
    <property type="molecule type" value="Genomic_DNA"/>
</dbReference>
<accession>A0ACB9JXL5</accession>
<name>A0ACB9JXL5_9ASTR</name>
<comment type="caution">
    <text evidence="1">The sequence shown here is derived from an EMBL/GenBank/DDBJ whole genome shotgun (WGS) entry which is preliminary data.</text>
</comment>
<gene>
    <name evidence="1" type="ORF">L1987_06246</name>
</gene>
<keyword evidence="2" id="KW-1185">Reference proteome</keyword>
<organism evidence="1 2">
    <name type="scientific">Smallanthus sonchifolius</name>
    <dbReference type="NCBI Taxonomy" id="185202"/>
    <lineage>
        <taxon>Eukaryota</taxon>
        <taxon>Viridiplantae</taxon>
        <taxon>Streptophyta</taxon>
        <taxon>Embryophyta</taxon>
        <taxon>Tracheophyta</taxon>
        <taxon>Spermatophyta</taxon>
        <taxon>Magnoliopsida</taxon>
        <taxon>eudicotyledons</taxon>
        <taxon>Gunneridae</taxon>
        <taxon>Pentapetalae</taxon>
        <taxon>asterids</taxon>
        <taxon>campanulids</taxon>
        <taxon>Asterales</taxon>
        <taxon>Asteraceae</taxon>
        <taxon>Asteroideae</taxon>
        <taxon>Heliantheae alliance</taxon>
        <taxon>Millerieae</taxon>
        <taxon>Smallanthus</taxon>
    </lineage>
</organism>
<protein>
    <submittedName>
        <fullName evidence="1">Uncharacterized protein</fullName>
    </submittedName>
</protein>
<evidence type="ECO:0000313" key="1">
    <source>
        <dbReference type="EMBL" id="KAI3824775.1"/>
    </source>
</evidence>
<reference evidence="1 2" key="2">
    <citation type="journal article" date="2022" name="Mol. Ecol. Resour.">
        <title>The genomes of chicory, endive, great burdock and yacon provide insights into Asteraceae paleo-polyploidization history and plant inulin production.</title>
        <authorList>
            <person name="Fan W."/>
            <person name="Wang S."/>
            <person name="Wang H."/>
            <person name="Wang A."/>
            <person name="Jiang F."/>
            <person name="Liu H."/>
            <person name="Zhao H."/>
            <person name="Xu D."/>
            <person name="Zhang Y."/>
        </authorList>
    </citation>
    <scope>NUCLEOTIDE SEQUENCE [LARGE SCALE GENOMIC DNA]</scope>
    <source>
        <strain evidence="2">cv. Yunnan</strain>
        <tissue evidence="1">Leaves</tissue>
    </source>
</reference>